<reference evidence="2 3" key="1">
    <citation type="submission" date="2024-02" db="EMBL/GenBank/DDBJ databases">
        <title>A chromosome-level genome assembly of Drosophila madeirensis, a fruit fly species endemic to Madeira island.</title>
        <authorList>
            <person name="Tomihara K."/>
            <person name="Llopart A."/>
            <person name="Yamamoto D."/>
        </authorList>
    </citation>
    <scope>NUCLEOTIDE SEQUENCE [LARGE SCALE GENOMIC DNA]</scope>
    <source>
        <strain evidence="2 3">RF1</strain>
    </source>
</reference>
<evidence type="ECO:0000313" key="2">
    <source>
        <dbReference type="EMBL" id="BFG00350.1"/>
    </source>
</evidence>
<evidence type="ECO:0000313" key="3">
    <source>
        <dbReference type="Proteomes" id="UP001500889"/>
    </source>
</evidence>
<dbReference type="Proteomes" id="UP001500889">
    <property type="component" value="Chromosome A"/>
</dbReference>
<organism evidence="2 3">
    <name type="scientific">Drosophila madeirensis</name>
    <name type="common">Fruit fly</name>
    <dbReference type="NCBI Taxonomy" id="30013"/>
    <lineage>
        <taxon>Eukaryota</taxon>
        <taxon>Metazoa</taxon>
        <taxon>Ecdysozoa</taxon>
        <taxon>Arthropoda</taxon>
        <taxon>Hexapoda</taxon>
        <taxon>Insecta</taxon>
        <taxon>Pterygota</taxon>
        <taxon>Neoptera</taxon>
        <taxon>Endopterygota</taxon>
        <taxon>Diptera</taxon>
        <taxon>Brachycera</taxon>
        <taxon>Muscomorpha</taxon>
        <taxon>Ephydroidea</taxon>
        <taxon>Drosophilidae</taxon>
        <taxon>Drosophila</taxon>
        <taxon>Sophophora</taxon>
    </lineage>
</organism>
<feature type="region of interest" description="Disordered" evidence="1">
    <location>
        <begin position="83"/>
        <end position="112"/>
    </location>
</feature>
<name>A0AAU9FY80_DROMD</name>
<dbReference type="EMBL" id="AP029266">
    <property type="protein sequence ID" value="BFG00350.1"/>
    <property type="molecule type" value="Genomic_DNA"/>
</dbReference>
<gene>
    <name evidence="2" type="ORF">DMAD_00374</name>
</gene>
<proteinExistence type="predicted"/>
<evidence type="ECO:0000256" key="1">
    <source>
        <dbReference type="SAM" id="MobiDB-lite"/>
    </source>
</evidence>
<protein>
    <submittedName>
        <fullName evidence="2">Uncharacterized protein</fullName>
    </submittedName>
</protein>
<sequence>MSSSRKSFLGQITQILVVGYTVRSYTTYEGCYPNRYERRTNFGQELMRWVHKAAIRRGERMLARDPSQRNRILSRLIPAQLMNCTKRGPAPQPNQQERRGIQRSDPCWQNKR</sequence>
<keyword evidence="3" id="KW-1185">Reference proteome</keyword>
<dbReference type="AlphaFoldDB" id="A0AAU9FY80"/>
<accession>A0AAU9FY80</accession>